<name>A0AAE1KXW5_PETCI</name>
<dbReference type="AlphaFoldDB" id="A0AAE1KXW5"/>
<proteinExistence type="predicted"/>
<evidence type="ECO:0000313" key="3">
    <source>
        <dbReference type="Proteomes" id="UP001286313"/>
    </source>
</evidence>
<dbReference type="SUPFAM" id="SSF52540">
    <property type="entry name" value="P-loop containing nucleoside triphosphate hydrolases"/>
    <property type="match status" value="1"/>
</dbReference>
<keyword evidence="1" id="KW-0175">Coiled coil</keyword>
<comment type="caution">
    <text evidence="2">The sequence shown here is derived from an EMBL/GenBank/DDBJ whole genome shotgun (WGS) entry which is preliminary data.</text>
</comment>
<sequence>MDEPQLNISHLEGQLTYHSEQNGLKRFLIKTKVELRNEENCTQILSFGTPNDLPFKCVLLLGETGAGKTTVVNGVINYLYGIGFDDDYRLCVKEELVSMGPATGGERMETESQTDYISMYILYHQQGMKYECNFVVIDTPGLADTRGMQHQNSVMKHLEEFLTTDYNIDSLHCIGLVAKACTNRDFTFQKEVLNEVIILLGNNIPEITNLFATFAVEKPVVDQIVRNAGVNFMKMFEFDNGVLFAPHRLSDSVMEEDRPVLEYRWKKMQKQYGTFFTALMNAPTVSVQILKEKKLLQRSLKELKRHVEELARLLTAIETNKKKLIKYELQEARNRDWRQERRITRRNRLEVPEGFHAHNCPQCNQTCIFPCPPDKDDQNAGIIGGLAGVLGGSAAGAAATQATINSVAAATRAAASSSGVAASVGGWVTRVLGGSVAATEVVATAGIPGVLVGGMVGITIGAVAGAACGKMITQAKSCNFSNGRGDVCGERGCLHSLSQHLTEKERIVEQVNVQYEINDDLKELYDVAVSKKNDAMAKIISGRQKVILKKRQVTEDFLGIVIGTKTLARISQGLEQVDPSKLLDQVIAHVRLGHHEHIHHAVHVMNVLKKSIKKVNVCDGEDVDGNCDMIMKLMENIPHES</sequence>
<evidence type="ECO:0000256" key="1">
    <source>
        <dbReference type="SAM" id="Coils"/>
    </source>
</evidence>
<reference evidence="2" key="1">
    <citation type="submission" date="2023-10" db="EMBL/GenBank/DDBJ databases">
        <title>Genome assemblies of two species of porcelain crab, Petrolisthes cinctipes and Petrolisthes manimaculis (Anomura: Porcellanidae).</title>
        <authorList>
            <person name="Angst P."/>
        </authorList>
    </citation>
    <scope>NUCLEOTIDE SEQUENCE</scope>
    <source>
        <strain evidence="2">PB745_01</strain>
        <tissue evidence="2">Gill</tissue>
    </source>
</reference>
<dbReference type="PANTHER" id="PTHR32046:SF14">
    <property type="match status" value="1"/>
</dbReference>
<dbReference type="InterPro" id="IPR025662">
    <property type="entry name" value="Sigma_54_int_dom_ATP-bd_1"/>
</dbReference>
<dbReference type="EMBL" id="JAWQEG010000605">
    <property type="protein sequence ID" value="KAK3887827.1"/>
    <property type="molecule type" value="Genomic_DNA"/>
</dbReference>
<dbReference type="Gene3D" id="3.40.50.300">
    <property type="entry name" value="P-loop containing nucleotide triphosphate hydrolases"/>
    <property type="match status" value="1"/>
</dbReference>
<dbReference type="Proteomes" id="UP001286313">
    <property type="component" value="Unassembled WGS sequence"/>
</dbReference>
<dbReference type="PROSITE" id="PS00675">
    <property type="entry name" value="SIGMA54_INTERACT_1"/>
    <property type="match status" value="1"/>
</dbReference>
<organism evidence="2 3">
    <name type="scientific">Petrolisthes cinctipes</name>
    <name type="common">Flat porcelain crab</name>
    <dbReference type="NCBI Taxonomy" id="88211"/>
    <lineage>
        <taxon>Eukaryota</taxon>
        <taxon>Metazoa</taxon>
        <taxon>Ecdysozoa</taxon>
        <taxon>Arthropoda</taxon>
        <taxon>Crustacea</taxon>
        <taxon>Multicrustacea</taxon>
        <taxon>Malacostraca</taxon>
        <taxon>Eumalacostraca</taxon>
        <taxon>Eucarida</taxon>
        <taxon>Decapoda</taxon>
        <taxon>Pleocyemata</taxon>
        <taxon>Anomura</taxon>
        <taxon>Galatheoidea</taxon>
        <taxon>Porcellanidae</taxon>
        <taxon>Petrolisthes</taxon>
    </lineage>
</organism>
<evidence type="ECO:0000313" key="2">
    <source>
        <dbReference type="EMBL" id="KAK3887827.1"/>
    </source>
</evidence>
<dbReference type="PANTHER" id="PTHR32046">
    <property type="entry name" value="G DOMAIN-CONTAINING PROTEIN"/>
    <property type="match status" value="1"/>
</dbReference>
<keyword evidence="3" id="KW-1185">Reference proteome</keyword>
<feature type="coiled-coil region" evidence="1">
    <location>
        <begin position="293"/>
        <end position="320"/>
    </location>
</feature>
<gene>
    <name evidence="2" type="ORF">Pcinc_008078</name>
</gene>
<protein>
    <recommendedName>
        <fullName evidence="4">G domain-containing protein</fullName>
    </recommendedName>
</protein>
<dbReference type="InterPro" id="IPR027417">
    <property type="entry name" value="P-loop_NTPase"/>
</dbReference>
<evidence type="ECO:0008006" key="4">
    <source>
        <dbReference type="Google" id="ProtNLM"/>
    </source>
</evidence>
<accession>A0AAE1KXW5</accession>